<name>A0A8J7PKB1_9BACT</name>
<dbReference type="Proteomes" id="UP000664277">
    <property type="component" value="Unassembled WGS sequence"/>
</dbReference>
<evidence type="ECO:0000313" key="1">
    <source>
        <dbReference type="EMBL" id="MBN8662028.1"/>
    </source>
</evidence>
<gene>
    <name evidence="1" type="ORF">J0M35_16795</name>
</gene>
<accession>A0A8J7PKB1</accession>
<protein>
    <submittedName>
        <fullName evidence="1">Uncharacterized protein</fullName>
    </submittedName>
</protein>
<reference evidence="1" key="1">
    <citation type="submission" date="2021-02" db="EMBL/GenBank/DDBJ databases">
        <title>Genome-Resolved Metagenomics of a Microbial Community Performing Photosynthetic Biological Nutrient Removal.</title>
        <authorList>
            <person name="Mcdaniel E.A."/>
        </authorList>
    </citation>
    <scope>NUCLEOTIDE SEQUENCE</scope>
    <source>
        <strain evidence="1">UWPOB_OBS1</strain>
    </source>
</reference>
<dbReference type="EMBL" id="JAFLCK010000029">
    <property type="protein sequence ID" value="MBN8662028.1"/>
    <property type="molecule type" value="Genomic_DNA"/>
</dbReference>
<evidence type="ECO:0000313" key="2">
    <source>
        <dbReference type="Proteomes" id="UP000664277"/>
    </source>
</evidence>
<organism evidence="1 2">
    <name type="scientific">Candidatus Obscuribacter phosphatis</name>
    <dbReference type="NCBI Taxonomy" id="1906157"/>
    <lineage>
        <taxon>Bacteria</taxon>
        <taxon>Bacillati</taxon>
        <taxon>Candidatus Melainabacteria</taxon>
        <taxon>Candidatus Obscuribacterales</taxon>
        <taxon>Candidatus Obscuribacteraceae</taxon>
        <taxon>Candidatus Obscuribacter</taxon>
    </lineage>
</organism>
<proteinExistence type="predicted"/>
<comment type="caution">
    <text evidence="1">The sequence shown here is derived from an EMBL/GenBank/DDBJ whole genome shotgun (WGS) entry which is preliminary data.</text>
</comment>
<dbReference type="AlphaFoldDB" id="A0A8J7PKB1"/>
<sequence>MKTSTQTTISFANAFADLYLDKEAGEFALDFRRQEVTIYMTNTQYQALVLLLQQSLEDEQFVEYLNWQKDPLQCEENELIEVCGPDHIVCLSCAYNFERVKLTFEIGMAIDLSFADFLGLSNLIKEAQADLEWRRELLRLNTSNPEMEDEDGTPDTGTA</sequence>